<reference evidence="2" key="1">
    <citation type="submission" date="2020-03" db="EMBL/GenBank/DDBJ databases">
        <authorList>
            <person name="Weist P."/>
        </authorList>
    </citation>
    <scope>NUCLEOTIDE SEQUENCE</scope>
</reference>
<accession>A0A9N7UTG9</accession>
<protein>
    <submittedName>
        <fullName evidence="2">Uncharacterized protein</fullName>
    </submittedName>
</protein>
<organism evidence="2 3">
    <name type="scientific">Pleuronectes platessa</name>
    <name type="common">European plaice</name>
    <dbReference type="NCBI Taxonomy" id="8262"/>
    <lineage>
        <taxon>Eukaryota</taxon>
        <taxon>Metazoa</taxon>
        <taxon>Chordata</taxon>
        <taxon>Craniata</taxon>
        <taxon>Vertebrata</taxon>
        <taxon>Euteleostomi</taxon>
        <taxon>Actinopterygii</taxon>
        <taxon>Neopterygii</taxon>
        <taxon>Teleostei</taxon>
        <taxon>Neoteleostei</taxon>
        <taxon>Acanthomorphata</taxon>
        <taxon>Carangaria</taxon>
        <taxon>Pleuronectiformes</taxon>
        <taxon>Pleuronectoidei</taxon>
        <taxon>Pleuronectidae</taxon>
        <taxon>Pleuronectes</taxon>
    </lineage>
</organism>
<feature type="compositionally biased region" description="Basic and acidic residues" evidence="1">
    <location>
        <begin position="228"/>
        <end position="247"/>
    </location>
</feature>
<feature type="region of interest" description="Disordered" evidence="1">
    <location>
        <begin position="141"/>
        <end position="186"/>
    </location>
</feature>
<dbReference type="AlphaFoldDB" id="A0A9N7UTG9"/>
<evidence type="ECO:0000256" key="1">
    <source>
        <dbReference type="SAM" id="MobiDB-lite"/>
    </source>
</evidence>
<comment type="caution">
    <text evidence="2">The sequence shown here is derived from an EMBL/GenBank/DDBJ whole genome shotgun (WGS) entry which is preliminary data.</text>
</comment>
<feature type="region of interest" description="Disordered" evidence="1">
    <location>
        <begin position="224"/>
        <end position="260"/>
    </location>
</feature>
<dbReference type="Proteomes" id="UP001153269">
    <property type="component" value="Unassembled WGS sequence"/>
</dbReference>
<keyword evidence="3" id="KW-1185">Reference proteome</keyword>
<sequence length="342" mass="37470">MAPFQYTTTTTFLETRKHSPLEELQAQTQRLQAEPSRAEPSRAELTITGALIQYLFSYKLARLRSSEPPRRASNRDSEDATNIRRQHGSLCAERKCLLTRLAHDRWLPANDNNGIGECEQQCSLLSSDANRRNGSLQILLHGRPSPAVPEPAPIAPRGAARSSSSSSSSLGVTGATGAKSTGRRSSCNARHKAILSRELCAVTVSTSRTRNLEGRMIRKQVRTSKGRLSAEVRPEEVSPRWKTEKVQHSTVGIPPSSRPPPAFLQNYSEERESVGEVSRHPGASNMLRITSPSHKVSPEQTKHHPETGACCSARCCPRFGSKLMGLRLSELSPAPALSSRVP</sequence>
<gene>
    <name evidence="2" type="ORF">PLEPLA_LOCUS24484</name>
</gene>
<dbReference type="EMBL" id="CADEAL010001891">
    <property type="protein sequence ID" value="CAB1436451.1"/>
    <property type="molecule type" value="Genomic_DNA"/>
</dbReference>
<name>A0A9N7UTG9_PLEPL</name>
<proteinExistence type="predicted"/>
<evidence type="ECO:0000313" key="2">
    <source>
        <dbReference type="EMBL" id="CAB1436451.1"/>
    </source>
</evidence>
<evidence type="ECO:0000313" key="3">
    <source>
        <dbReference type="Proteomes" id="UP001153269"/>
    </source>
</evidence>